<sequence length="300" mass="33380">MARTDVRNATRFWADPAYPALSFIEADFTTHGYANHAHGVYVFATTESGSSQFSARGTTDYARGDALLAFAPGQPHATCMGSSGRWAYRGLYVATRRMVELAGVFGHRHVPEFTDHMLRDAELVSRFRTLHATFDRPSDRFERDGRLYEAFELLFARHAGVAASHGIAARADAALVRRVVDAMHARFAENLSLDELSASVERSPFQLIRSFNRVMGISPHSYLTQLRLWNAARMMRRGEPMAEVAVAVGFYDQSALSKHFKRAFGITPYQYLVGMAHVPAPSSEEVLGPGIYRSRSVGLD</sequence>
<evidence type="ECO:0000313" key="7">
    <source>
        <dbReference type="Proteomes" id="UP001055286"/>
    </source>
</evidence>
<dbReference type="EMBL" id="BPQJ01000072">
    <property type="protein sequence ID" value="GJD66641.1"/>
    <property type="molecule type" value="Genomic_DNA"/>
</dbReference>
<dbReference type="PROSITE" id="PS00041">
    <property type="entry name" value="HTH_ARAC_FAMILY_1"/>
    <property type="match status" value="1"/>
</dbReference>
<name>A0AA37M930_9HYPH</name>
<dbReference type="GO" id="GO:0043565">
    <property type="term" value="F:sequence-specific DNA binding"/>
    <property type="evidence" value="ECO:0007669"/>
    <property type="project" value="InterPro"/>
</dbReference>
<keyword evidence="3" id="KW-0010">Activator</keyword>
<evidence type="ECO:0000259" key="5">
    <source>
        <dbReference type="PROSITE" id="PS01124"/>
    </source>
</evidence>
<keyword evidence="4" id="KW-0804">Transcription</keyword>
<dbReference type="Gene3D" id="1.10.10.60">
    <property type="entry name" value="Homeodomain-like"/>
    <property type="match status" value="1"/>
</dbReference>
<evidence type="ECO:0000313" key="6">
    <source>
        <dbReference type="EMBL" id="GJD66641.1"/>
    </source>
</evidence>
<dbReference type="InterPro" id="IPR009057">
    <property type="entry name" value="Homeodomain-like_sf"/>
</dbReference>
<dbReference type="InterPro" id="IPR050204">
    <property type="entry name" value="AraC_XylS_family_regulators"/>
</dbReference>
<evidence type="ECO:0000256" key="1">
    <source>
        <dbReference type="ARBA" id="ARBA00023015"/>
    </source>
</evidence>
<dbReference type="SUPFAM" id="SSF46689">
    <property type="entry name" value="Homeodomain-like"/>
    <property type="match status" value="2"/>
</dbReference>
<gene>
    <name evidence="6" type="primary">rhaR_4</name>
    <name evidence="6" type="ORF">MPEAHAMD_6839</name>
</gene>
<dbReference type="PANTHER" id="PTHR46796:SF2">
    <property type="entry name" value="TRANSCRIPTIONAL REGULATORY PROTEIN"/>
    <property type="match status" value="1"/>
</dbReference>
<keyword evidence="1" id="KW-0805">Transcription regulation</keyword>
<keyword evidence="2" id="KW-0238">DNA-binding</keyword>
<proteinExistence type="predicted"/>
<dbReference type="InterPro" id="IPR003313">
    <property type="entry name" value="AraC-bd"/>
</dbReference>
<dbReference type="InterPro" id="IPR018060">
    <property type="entry name" value="HTH_AraC"/>
</dbReference>
<reference evidence="6" key="1">
    <citation type="journal article" date="2016" name="Front. Microbiol.">
        <title>Genome Sequence of the Piezophilic, Mesophilic Sulfate-Reducing Bacterium Desulfovibrio indicus J2T.</title>
        <authorList>
            <person name="Cao J."/>
            <person name="Maignien L."/>
            <person name="Shao Z."/>
            <person name="Alain K."/>
            <person name="Jebbar M."/>
        </authorList>
    </citation>
    <scope>NUCLEOTIDE SEQUENCE</scope>
    <source>
        <strain evidence="6">JCM 32048</strain>
    </source>
</reference>
<dbReference type="Proteomes" id="UP001055286">
    <property type="component" value="Unassembled WGS sequence"/>
</dbReference>
<dbReference type="InterPro" id="IPR018062">
    <property type="entry name" value="HTH_AraC-typ_CS"/>
</dbReference>
<protein>
    <submittedName>
        <fullName evidence="6">HTH-type transcriptional activator RhaR</fullName>
    </submittedName>
</protein>
<feature type="domain" description="HTH araC/xylS-type" evidence="5">
    <location>
        <begin position="177"/>
        <end position="274"/>
    </location>
</feature>
<evidence type="ECO:0000256" key="2">
    <source>
        <dbReference type="ARBA" id="ARBA00023125"/>
    </source>
</evidence>
<keyword evidence="7" id="KW-1185">Reference proteome</keyword>
<dbReference type="Pfam" id="PF02311">
    <property type="entry name" value="AraC_binding"/>
    <property type="match status" value="1"/>
</dbReference>
<dbReference type="PANTHER" id="PTHR46796">
    <property type="entry name" value="HTH-TYPE TRANSCRIPTIONAL ACTIVATOR RHAS-RELATED"/>
    <property type="match status" value="1"/>
</dbReference>
<comment type="caution">
    <text evidence="6">The sequence shown here is derived from an EMBL/GenBank/DDBJ whole genome shotgun (WGS) entry which is preliminary data.</text>
</comment>
<evidence type="ECO:0000256" key="4">
    <source>
        <dbReference type="ARBA" id="ARBA00023163"/>
    </source>
</evidence>
<dbReference type="AlphaFoldDB" id="A0AA37M930"/>
<dbReference type="InterPro" id="IPR037923">
    <property type="entry name" value="HTH-like"/>
</dbReference>
<dbReference type="GO" id="GO:0003700">
    <property type="term" value="F:DNA-binding transcription factor activity"/>
    <property type="evidence" value="ECO:0007669"/>
    <property type="project" value="InterPro"/>
</dbReference>
<dbReference type="Pfam" id="PF12833">
    <property type="entry name" value="HTH_18"/>
    <property type="match status" value="1"/>
</dbReference>
<dbReference type="PROSITE" id="PS01124">
    <property type="entry name" value="HTH_ARAC_FAMILY_2"/>
    <property type="match status" value="1"/>
</dbReference>
<evidence type="ECO:0000256" key="3">
    <source>
        <dbReference type="ARBA" id="ARBA00023159"/>
    </source>
</evidence>
<organism evidence="6 7">
    <name type="scientific">Methylobacterium frigidaeris</name>
    <dbReference type="NCBI Taxonomy" id="2038277"/>
    <lineage>
        <taxon>Bacteria</taxon>
        <taxon>Pseudomonadati</taxon>
        <taxon>Pseudomonadota</taxon>
        <taxon>Alphaproteobacteria</taxon>
        <taxon>Hyphomicrobiales</taxon>
        <taxon>Methylobacteriaceae</taxon>
        <taxon>Methylobacterium</taxon>
    </lineage>
</organism>
<reference evidence="6" key="2">
    <citation type="submission" date="2021-08" db="EMBL/GenBank/DDBJ databases">
        <authorList>
            <person name="Tani A."/>
            <person name="Ola A."/>
            <person name="Ogura Y."/>
            <person name="Katsura K."/>
            <person name="Hayashi T."/>
        </authorList>
    </citation>
    <scope>NUCLEOTIDE SEQUENCE</scope>
    <source>
        <strain evidence="6">JCM 32048</strain>
    </source>
</reference>
<dbReference type="SMART" id="SM00342">
    <property type="entry name" value="HTH_ARAC"/>
    <property type="match status" value="1"/>
</dbReference>
<accession>A0AA37M930</accession>
<dbReference type="SUPFAM" id="SSF51215">
    <property type="entry name" value="Regulatory protein AraC"/>
    <property type="match status" value="1"/>
</dbReference>
<dbReference type="RefSeq" id="WP_238193605.1">
    <property type="nucleotide sequence ID" value="NZ_BPQJ01000072.1"/>
</dbReference>